<sequence length="164" mass="18000">LRMHIRQLLFSEFSDPALAQDAAKALRTGLTRTMQQFPFLAGSLRLADAKMDRVSLQYPDSISDGVIDQIFTVSYDQVENPDLEFAKMETAGFLPLPIWGDVFCPKLLRSYPGLEDEFAVRLVSFNKGVPVPVLAAQATFVRGGLVLSVYAHHSAIDGTGLAIV</sequence>
<evidence type="ECO:0000313" key="4">
    <source>
        <dbReference type="Proteomes" id="UP000800036"/>
    </source>
</evidence>
<organism evidence="3 4">
    <name type="scientific">Bimuria novae-zelandiae CBS 107.79</name>
    <dbReference type="NCBI Taxonomy" id="1447943"/>
    <lineage>
        <taxon>Eukaryota</taxon>
        <taxon>Fungi</taxon>
        <taxon>Dikarya</taxon>
        <taxon>Ascomycota</taxon>
        <taxon>Pezizomycotina</taxon>
        <taxon>Dothideomycetes</taxon>
        <taxon>Pleosporomycetidae</taxon>
        <taxon>Pleosporales</taxon>
        <taxon>Massarineae</taxon>
        <taxon>Didymosphaeriaceae</taxon>
        <taxon>Bimuria</taxon>
    </lineage>
</organism>
<name>A0A6A5V9B6_9PLEO</name>
<dbReference type="Proteomes" id="UP000800036">
    <property type="component" value="Unassembled WGS sequence"/>
</dbReference>
<accession>A0A6A5V9B6</accession>
<keyword evidence="1" id="KW-0808">Transferase</keyword>
<evidence type="ECO:0000313" key="3">
    <source>
        <dbReference type="EMBL" id="KAF1972889.1"/>
    </source>
</evidence>
<feature type="non-terminal residue" evidence="3">
    <location>
        <position position="1"/>
    </location>
</feature>
<dbReference type="AlphaFoldDB" id="A0A6A5V9B6"/>
<dbReference type="Gene3D" id="3.30.559.10">
    <property type="entry name" value="Chloramphenicol acetyltransferase-like domain"/>
    <property type="match status" value="1"/>
</dbReference>
<feature type="non-terminal residue" evidence="3">
    <location>
        <position position="164"/>
    </location>
</feature>
<proteinExistence type="predicted"/>
<dbReference type="OrthoDB" id="1862401at2759"/>
<evidence type="ECO:0000256" key="1">
    <source>
        <dbReference type="ARBA" id="ARBA00022679"/>
    </source>
</evidence>
<feature type="domain" description="Trichothecene 3-O-acetyltransferase-like N-terminal" evidence="2">
    <location>
        <begin position="12"/>
        <end position="162"/>
    </location>
</feature>
<evidence type="ECO:0000259" key="2">
    <source>
        <dbReference type="Pfam" id="PF22664"/>
    </source>
</evidence>
<protein>
    <recommendedName>
        <fullName evidence="2">Trichothecene 3-O-acetyltransferase-like N-terminal domain-containing protein</fullName>
    </recommendedName>
</protein>
<gene>
    <name evidence="3" type="ORF">BU23DRAFT_390486</name>
</gene>
<dbReference type="EMBL" id="ML976684">
    <property type="protein sequence ID" value="KAF1972889.1"/>
    <property type="molecule type" value="Genomic_DNA"/>
</dbReference>
<dbReference type="InterPro" id="IPR054710">
    <property type="entry name" value="Tri101-like_N"/>
</dbReference>
<dbReference type="GO" id="GO:0016740">
    <property type="term" value="F:transferase activity"/>
    <property type="evidence" value="ECO:0007669"/>
    <property type="project" value="UniProtKB-KW"/>
</dbReference>
<dbReference type="Pfam" id="PF22664">
    <property type="entry name" value="TRI-like_N"/>
    <property type="match status" value="1"/>
</dbReference>
<reference evidence="3" key="1">
    <citation type="journal article" date="2020" name="Stud. Mycol.">
        <title>101 Dothideomycetes genomes: a test case for predicting lifestyles and emergence of pathogens.</title>
        <authorList>
            <person name="Haridas S."/>
            <person name="Albert R."/>
            <person name="Binder M."/>
            <person name="Bloem J."/>
            <person name="Labutti K."/>
            <person name="Salamov A."/>
            <person name="Andreopoulos B."/>
            <person name="Baker S."/>
            <person name="Barry K."/>
            <person name="Bills G."/>
            <person name="Bluhm B."/>
            <person name="Cannon C."/>
            <person name="Castanera R."/>
            <person name="Culley D."/>
            <person name="Daum C."/>
            <person name="Ezra D."/>
            <person name="Gonzalez J."/>
            <person name="Henrissat B."/>
            <person name="Kuo A."/>
            <person name="Liang C."/>
            <person name="Lipzen A."/>
            <person name="Lutzoni F."/>
            <person name="Magnuson J."/>
            <person name="Mondo S."/>
            <person name="Nolan M."/>
            <person name="Ohm R."/>
            <person name="Pangilinan J."/>
            <person name="Park H.-J."/>
            <person name="Ramirez L."/>
            <person name="Alfaro M."/>
            <person name="Sun H."/>
            <person name="Tritt A."/>
            <person name="Yoshinaga Y."/>
            <person name="Zwiers L.-H."/>
            <person name="Turgeon B."/>
            <person name="Goodwin S."/>
            <person name="Spatafora J."/>
            <person name="Crous P."/>
            <person name="Grigoriev I."/>
        </authorList>
    </citation>
    <scope>NUCLEOTIDE SEQUENCE</scope>
    <source>
        <strain evidence="3">CBS 107.79</strain>
    </source>
</reference>
<dbReference type="InterPro" id="IPR023213">
    <property type="entry name" value="CAT-like_dom_sf"/>
</dbReference>
<keyword evidence="4" id="KW-1185">Reference proteome</keyword>